<comment type="caution">
    <text evidence="2">The sequence shown here is derived from an EMBL/GenBank/DDBJ whole genome shotgun (WGS) entry which is preliminary data.</text>
</comment>
<reference evidence="2 3" key="1">
    <citation type="submission" date="2024-04" db="EMBL/GenBank/DDBJ databases">
        <authorList>
            <consortium name="Genoscope - CEA"/>
            <person name="William W."/>
        </authorList>
    </citation>
    <scope>NUCLEOTIDE SEQUENCE [LARGE SCALE GENOMIC DNA]</scope>
</reference>
<sequence length="117" mass="12865">MRWRPRSACGSQHRPGGRHCQLGLGRGVPGGPPGPGHRQTHQAVCSCVETFSDAGLTLCDASVGEANKVLRRPGDAGLLQRYRIMSVATFWTMCFIFLNVPQPHQTSRNIDMFVFTI</sequence>
<dbReference type="EMBL" id="CAXITT010000423">
    <property type="protein sequence ID" value="CAL1541304.1"/>
    <property type="molecule type" value="Genomic_DNA"/>
</dbReference>
<gene>
    <name evidence="2" type="ORF">GSLYS_00014910001</name>
</gene>
<accession>A0AAV2I3Z8</accession>
<dbReference type="Proteomes" id="UP001497497">
    <property type="component" value="Unassembled WGS sequence"/>
</dbReference>
<dbReference type="AlphaFoldDB" id="A0AAV2I3Z8"/>
<evidence type="ECO:0000313" key="2">
    <source>
        <dbReference type="EMBL" id="CAL1541304.1"/>
    </source>
</evidence>
<keyword evidence="3" id="KW-1185">Reference proteome</keyword>
<name>A0AAV2I3Z8_LYMST</name>
<organism evidence="2 3">
    <name type="scientific">Lymnaea stagnalis</name>
    <name type="common">Great pond snail</name>
    <name type="synonym">Helix stagnalis</name>
    <dbReference type="NCBI Taxonomy" id="6523"/>
    <lineage>
        <taxon>Eukaryota</taxon>
        <taxon>Metazoa</taxon>
        <taxon>Spiralia</taxon>
        <taxon>Lophotrochozoa</taxon>
        <taxon>Mollusca</taxon>
        <taxon>Gastropoda</taxon>
        <taxon>Heterobranchia</taxon>
        <taxon>Euthyneura</taxon>
        <taxon>Panpulmonata</taxon>
        <taxon>Hygrophila</taxon>
        <taxon>Lymnaeoidea</taxon>
        <taxon>Lymnaeidae</taxon>
        <taxon>Lymnaea</taxon>
    </lineage>
</organism>
<proteinExistence type="predicted"/>
<protein>
    <submittedName>
        <fullName evidence="2">Uncharacterized protein</fullName>
    </submittedName>
</protein>
<evidence type="ECO:0000256" key="1">
    <source>
        <dbReference type="SAM" id="MobiDB-lite"/>
    </source>
</evidence>
<feature type="region of interest" description="Disordered" evidence="1">
    <location>
        <begin position="1"/>
        <end position="36"/>
    </location>
</feature>
<evidence type="ECO:0000313" key="3">
    <source>
        <dbReference type="Proteomes" id="UP001497497"/>
    </source>
</evidence>